<name>A0AAR2JIF3_PYGNA</name>
<dbReference type="SMART" id="SM00028">
    <property type="entry name" value="TPR"/>
    <property type="match status" value="4"/>
</dbReference>
<dbReference type="GO" id="GO:0006325">
    <property type="term" value="P:chromatin organization"/>
    <property type="evidence" value="ECO:0007669"/>
    <property type="project" value="UniProtKB-KW"/>
</dbReference>
<feature type="region of interest" description="Disordered" evidence="9">
    <location>
        <begin position="2192"/>
        <end position="2266"/>
    </location>
</feature>
<feature type="domain" description="Calcineurin-binding protein cabin-1 MEF2-binding" evidence="10">
    <location>
        <begin position="2260"/>
        <end position="2294"/>
    </location>
</feature>
<evidence type="ECO:0000313" key="12">
    <source>
        <dbReference type="Proteomes" id="UP001501920"/>
    </source>
</evidence>
<dbReference type="SUPFAM" id="SSF48452">
    <property type="entry name" value="TPR-like"/>
    <property type="match status" value="2"/>
</dbReference>
<dbReference type="GO" id="GO:0005634">
    <property type="term" value="C:nucleus"/>
    <property type="evidence" value="ECO:0007669"/>
    <property type="project" value="UniProtKB-SubCell"/>
</dbReference>
<dbReference type="GO" id="GO:0031491">
    <property type="term" value="F:nucleosome binding"/>
    <property type="evidence" value="ECO:0007669"/>
    <property type="project" value="TreeGrafter"/>
</dbReference>
<feature type="compositionally biased region" description="Basic residues" evidence="9">
    <location>
        <begin position="2110"/>
        <end position="2122"/>
    </location>
</feature>
<evidence type="ECO:0000256" key="7">
    <source>
        <dbReference type="ARBA" id="ARBA00071005"/>
    </source>
</evidence>
<evidence type="ECO:0000259" key="10">
    <source>
        <dbReference type="Pfam" id="PF09047"/>
    </source>
</evidence>
<feature type="compositionally biased region" description="Polar residues" evidence="9">
    <location>
        <begin position="2202"/>
        <end position="2225"/>
    </location>
</feature>
<dbReference type="FunFam" id="1.25.40.10:FF:000076">
    <property type="entry name" value="calcineurin-binding protein cabin-1 isoform X1"/>
    <property type="match status" value="1"/>
</dbReference>
<reference evidence="11" key="3">
    <citation type="submission" date="2025-09" db="UniProtKB">
        <authorList>
            <consortium name="Ensembl"/>
        </authorList>
    </citation>
    <scope>IDENTIFICATION</scope>
</reference>
<evidence type="ECO:0000256" key="4">
    <source>
        <dbReference type="ARBA" id="ARBA00022803"/>
    </source>
</evidence>
<dbReference type="InterPro" id="IPR015134">
    <property type="entry name" value="MEF2-bd"/>
</dbReference>
<feature type="compositionally biased region" description="Basic and acidic residues" evidence="9">
    <location>
        <begin position="1498"/>
        <end position="1511"/>
    </location>
</feature>
<evidence type="ECO:0000256" key="6">
    <source>
        <dbReference type="ARBA" id="ARBA00023242"/>
    </source>
</evidence>
<dbReference type="GeneID" id="108426706"/>
<feature type="compositionally biased region" description="Polar residues" evidence="9">
    <location>
        <begin position="1801"/>
        <end position="1815"/>
    </location>
</feature>
<dbReference type="InterPro" id="IPR019734">
    <property type="entry name" value="TPR_rpt"/>
</dbReference>
<keyword evidence="2" id="KW-0597">Phosphoprotein</keyword>
<evidence type="ECO:0000256" key="2">
    <source>
        <dbReference type="ARBA" id="ARBA00022553"/>
    </source>
</evidence>
<keyword evidence="4" id="KW-0802">TPR repeat</keyword>
<feature type="region of interest" description="Disordered" evidence="9">
    <location>
        <begin position="325"/>
        <end position="367"/>
    </location>
</feature>
<feature type="compositionally biased region" description="Acidic residues" evidence="9">
    <location>
        <begin position="2311"/>
        <end position="2324"/>
    </location>
</feature>
<feature type="compositionally biased region" description="Low complexity" evidence="9">
    <location>
        <begin position="355"/>
        <end position="367"/>
    </location>
</feature>
<protein>
    <recommendedName>
        <fullName evidence="7">Calcineurin-binding protein cabin-1</fullName>
    </recommendedName>
    <alternativeName>
        <fullName evidence="8">Calcineurin inhibitor</fullName>
    </alternativeName>
</protein>
<keyword evidence="3" id="KW-0677">Repeat</keyword>
<feature type="compositionally biased region" description="Basic and acidic residues" evidence="9">
    <location>
        <begin position="1355"/>
        <end position="1379"/>
    </location>
</feature>
<evidence type="ECO:0000256" key="1">
    <source>
        <dbReference type="ARBA" id="ARBA00004123"/>
    </source>
</evidence>
<feature type="region of interest" description="Disordered" evidence="9">
    <location>
        <begin position="2095"/>
        <end position="2147"/>
    </location>
</feature>
<feature type="compositionally biased region" description="Polar residues" evidence="9">
    <location>
        <begin position="2130"/>
        <end position="2146"/>
    </location>
</feature>
<feature type="region of interest" description="Disordered" evidence="9">
    <location>
        <begin position="1353"/>
        <end position="1386"/>
    </location>
</feature>
<feature type="region of interest" description="Disordered" evidence="9">
    <location>
        <begin position="1489"/>
        <end position="1612"/>
    </location>
</feature>
<dbReference type="Ensembl" id="ENSPNAT00000071231.1">
    <property type="protein sequence ID" value="ENSPNAP00000051745.1"/>
    <property type="gene ID" value="ENSPNAG00000019814.2"/>
</dbReference>
<reference evidence="11" key="2">
    <citation type="submission" date="2025-08" db="UniProtKB">
        <authorList>
            <consortium name="Ensembl"/>
        </authorList>
    </citation>
    <scope>IDENTIFICATION</scope>
</reference>
<dbReference type="Proteomes" id="UP001501920">
    <property type="component" value="Chromosome 29"/>
</dbReference>
<dbReference type="Gene3D" id="1.25.40.10">
    <property type="entry name" value="Tetratricopeptide repeat domain"/>
    <property type="match status" value="1"/>
</dbReference>
<dbReference type="RefSeq" id="XP_037392105.1">
    <property type="nucleotide sequence ID" value="XM_037536208.1"/>
</dbReference>
<evidence type="ECO:0000256" key="9">
    <source>
        <dbReference type="SAM" id="MobiDB-lite"/>
    </source>
</evidence>
<dbReference type="GeneTree" id="ENSGT00390000008529"/>
<feature type="region of interest" description="Disordered" evidence="9">
    <location>
        <begin position="1795"/>
        <end position="1937"/>
    </location>
</feature>
<feature type="compositionally biased region" description="Polar residues" evidence="9">
    <location>
        <begin position="1569"/>
        <end position="1589"/>
    </location>
</feature>
<feature type="compositionally biased region" description="Polar residues" evidence="9">
    <location>
        <begin position="1537"/>
        <end position="1560"/>
    </location>
</feature>
<evidence type="ECO:0000256" key="8">
    <source>
        <dbReference type="ARBA" id="ARBA00078627"/>
    </source>
</evidence>
<dbReference type="PANTHER" id="PTHR15502">
    <property type="entry name" value="CALCINEURIN-BINDING PROTEIN CABIN 1-RELATED"/>
    <property type="match status" value="1"/>
</dbReference>
<feature type="compositionally biased region" description="Basic and acidic residues" evidence="9">
    <location>
        <begin position="2192"/>
        <end position="2201"/>
    </location>
</feature>
<organism evidence="11 12">
    <name type="scientific">Pygocentrus nattereri</name>
    <name type="common">Red-bellied piranha</name>
    <dbReference type="NCBI Taxonomy" id="42514"/>
    <lineage>
        <taxon>Eukaryota</taxon>
        <taxon>Metazoa</taxon>
        <taxon>Chordata</taxon>
        <taxon>Craniata</taxon>
        <taxon>Vertebrata</taxon>
        <taxon>Euteleostomi</taxon>
        <taxon>Actinopterygii</taxon>
        <taxon>Neopterygii</taxon>
        <taxon>Teleostei</taxon>
        <taxon>Ostariophysi</taxon>
        <taxon>Characiformes</taxon>
        <taxon>Characoidei</taxon>
        <taxon>Pygocentrus</taxon>
    </lineage>
</organism>
<feature type="compositionally biased region" description="Polar residues" evidence="9">
    <location>
        <begin position="1867"/>
        <end position="1886"/>
    </location>
</feature>
<feature type="compositionally biased region" description="Basic and acidic residues" evidence="9">
    <location>
        <begin position="1915"/>
        <end position="1931"/>
    </location>
</feature>
<comment type="subcellular location">
    <subcellularLocation>
        <location evidence="1">Nucleus</location>
    </subcellularLocation>
</comment>
<feature type="region of interest" description="Disordered" evidence="9">
    <location>
        <begin position="2286"/>
        <end position="2324"/>
    </location>
</feature>
<evidence type="ECO:0000256" key="3">
    <source>
        <dbReference type="ARBA" id="ARBA00022737"/>
    </source>
</evidence>
<gene>
    <name evidence="11" type="primary">CABIN1</name>
</gene>
<keyword evidence="6" id="KW-0539">Nucleus</keyword>
<evidence type="ECO:0000313" key="11">
    <source>
        <dbReference type="Ensembl" id="ENSPNAP00000051745.1"/>
    </source>
</evidence>
<dbReference type="InterPro" id="IPR011990">
    <property type="entry name" value="TPR-like_helical_dom_sf"/>
</dbReference>
<evidence type="ECO:0000256" key="5">
    <source>
        <dbReference type="ARBA" id="ARBA00022853"/>
    </source>
</evidence>
<proteinExistence type="predicted"/>
<accession>A0AAR2JIF3</accession>
<dbReference type="PANTHER" id="PTHR15502:SF7">
    <property type="entry name" value="CALCINEURIN-BINDING PROTEIN CABIN-1"/>
    <property type="match status" value="1"/>
</dbReference>
<feature type="compositionally biased region" description="Pro residues" evidence="9">
    <location>
        <begin position="343"/>
        <end position="354"/>
    </location>
</feature>
<feature type="region of interest" description="Disordered" evidence="9">
    <location>
        <begin position="7"/>
        <end position="29"/>
    </location>
</feature>
<dbReference type="FunFam" id="1.25.40.10:FF:000654">
    <property type="entry name" value="Calcineurin-binding protein 1"/>
    <property type="match status" value="1"/>
</dbReference>
<keyword evidence="12" id="KW-1185">Reference proteome</keyword>
<sequence>MIRIAALNAASQTADEHEDHFRSTKPSQTKEAQEAQAFALYHRALDLQKHDKFEESAKAYHELLKTPLLKEAVASEDEKVGLKHPGLMLKYSTYKNLASLAVLRDDLDTAMDFYVEAVMLDSTDVNMWYKLGQVALRRVSIPLARHAFEVGLRCNPDHWPCLDSLITVLYTLSDYSCCLYYICKALEKDIGYTKGRVLKEKIFEEQPCLRRDSMKMFSKVDMMVYHGEVDEEEAHSIVEEALELRRQRQAKLTRHPRPDLQLVEPIKRFTWKSVGESFLAMYKHQNECLVPRPDFGRRIDLSMYKDPDCLLQTPPTTISSAASIALAPPPPQASEPPQLSTPAPLPELPPPPLPGSSSPSSSLPTPCEPLVQLQVQISAPGQLPQSQIIIEVGTAATVTVPAISIGSTAAAVAGVATAPPGVLDSALNDKAKKAPKRKRVMEDCAETAKRRSARVRNTKCKKEEKIDFQELLLKFLPSRLKKFDVDEDEESLSNMDTRCDAKPASQLNQGTGSNLSDYISSVETEHEEVHSFLLANMQNGGILELLLRYLKVMGQKFPEEWPPGLGGVVLDIYNCWRKHSAGLPNPLLRDSNNRHIKEMMMMSLACMELQLEQWSLSKGKNMSQRKSISGGDHGELDSQESRFKTDLFMITMASSQRDVFERDWLCFAVRVHWLKARHLAFQGDMDEAVEGYDLCVGLLKSQPQSSEGEKLTFYLPNLCVDSAISVEEIEKKLKSLERCQSLEEIQRLFESGDYTSVYRLLQPTLSCGPSSARPKPLEYISSAPERPAQLLLLQSSLLRMKDFAQCLESSEVALNEALQHLNAALPSSPSAKEEWVATVTAMLRGIEQCITEQPQLLASTPQTTNLARLANNLIQLIDCSMVLPDDPKEPHFSSMLPWMLLYHLLKQEEAEFDCMLRQHTADEDDDDDDTPLLPSSLMLLNTAHEYLGRRSWCCNSDGALLKFFVQVLKQKLAKGEALPYKEELETALEQCFYCLYSYPSKKSKPRYLEEHSAPQVELQWSDALFMFEYFKPKTLPEFDSYKTSTVSADLANLLKRLSGIIPRSDEPTLSFDDVSAYVEGGAIKVPGLPEGSPPAPPLVNELFYLLADYHFKNKEQSKAIKFYMHDICVCPNRFDSWAGMALARASRIQDKLNSNELKSDGPIWKHSLAVLTCFKRALEIDSSNLCLWIEYGTMSYALHSFASRQLKQWKNELPAELGKQMEERRDSMLETAYQCFQSASACGGDCNEEEWLIHYMLGKIAEKRKLPPKDYLQLYKQSAHYLHEEAARYPRKIHYHNPPDLAMEALELFFRLTATILKLLEEERDSEQSELQKNVLDYELFFNMLAESAVGPFARGEEKNMPKTSDKEKHPSLNDEDSHSSSMGVAAAVTSALTSTSNSTLTAVHAATSLPGDGAAGVTSPPCAVTPVDHDYAKRKKLQQRQGQPQDANLSHDHDYCGSASALRRRPVYEQSQDSVAVLSDSNSLQDVFLDPTSSQDSSHKLDSGKCRSFSEDTNTLLKDKPSTAEEPGASEEKQMDISSTTLSQESSVTQESSDTTLSIMSPEVTLPKTMTTDAHSQPPHTALHTTPPKSGPAPLVGLSSDGKRRPEPPTPLELLEVPRALPAGRVEQKKVLVDMCVRALFVCLGRFPQHYKSLYRLAHLYAYSKTHKNLQWARDVLLGSSVPWQQLKHMPAQGLFCERNKTNLFNGIWRIPVDEIDRPGSFASHMNRSIVLLLDVLCQLRDHDTLLKISLMLQRTPDQGKKYLRDVDRQVLAKRAFFFTVKVLEDNLDKLTAISDPSLKPSTSSMGEMTTADVSSRPPATEDPKCSQPPRPKQSLPDAASTPGTDITPSETSQHQAGPPHPSLQPGIQAQGTATSAQPKESSSGLGEPMELGPSPWMGTTKLRDPQTPTDGVPPEHGRSVAEGAEKVQESSRTPELSLEELSISSKHQLMQVQASTAKGPHAMAVSCPASQTGSQELSLLRRPSRKRKLLEDVESGKTLLLDAYRVWQQGQKVMTYDLGRIEKIMSETYMLIKQVDEDVALDQAVKFCQIQMASAQRQNSSDAPTTPKFNKEQRDIFFPASFSTPCLHAHTHTLPSQEHETKLNKPARPIHTHSHTHSHTHTPSTPTQLYCQPPGQQDHSQSRTTHSHPIVGMAFLPHTEDREAPAPEGLVYRQQESHLCQQMKMATVSHSHDTQEWSSHETATCSTHSSTAESLDQSKQGDSSRIRSRIPPNMPKLLIPSTATKFPPEITVTPPTPTLLSPKGSISEETKQKLKNVILASQSAANVKKDTLTQPALEVQETSSQESSLDSESDEEDDYMDI</sequence>
<reference evidence="11 12" key="1">
    <citation type="submission" date="2020-10" db="EMBL/GenBank/DDBJ databases">
        <title>Pygocentrus nattereri (red-bellied piranha) genome, fPygNat1, primary haplotype.</title>
        <authorList>
            <person name="Myers G."/>
            <person name="Meyer A."/>
            <person name="Karagic N."/>
            <person name="Pippel M."/>
            <person name="Winkler S."/>
            <person name="Tracey A."/>
            <person name="Wood J."/>
            <person name="Formenti G."/>
            <person name="Howe K."/>
            <person name="Fedrigo O."/>
            <person name="Jarvis E.D."/>
        </authorList>
    </citation>
    <scope>NUCLEOTIDE SEQUENCE [LARGE SCALE GENOMIC DNA]</scope>
</reference>
<feature type="compositionally biased region" description="Polar residues" evidence="9">
    <location>
        <begin position="1843"/>
        <end position="1857"/>
    </location>
</feature>
<dbReference type="Pfam" id="PF09047">
    <property type="entry name" value="MEF2_binding"/>
    <property type="match status" value="1"/>
</dbReference>
<dbReference type="InterPro" id="IPR033053">
    <property type="entry name" value="Hir3/CABIN1"/>
</dbReference>
<dbReference type="CDD" id="cd13839">
    <property type="entry name" value="MEF2_binding"/>
    <property type="match status" value="1"/>
</dbReference>
<keyword evidence="5" id="KW-0156">Chromatin regulator</keyword>